<evidence type="ECO:0000256" key="2">
    <source>
        <dbReference type="ARBA" id="ARBA00022630"/>
    </source>
</evidence>
<keyword evidence="4" id="KW-0560">Oxidoreductase</keyword>
<protein>
    <submittedName>
        <fullName evidence="6">FAD-binding protein</fullName>
    </submittedName>
</protein>
<evidence type="ECO:0000256" key="1">
    <source>
        <dbReference type="ARBA" id="ARBA00001974"/>
    </source>
</evidence>
<evidence type="ECO:0000313" key="8">
    <source>
        <dbReference type="EMBL" id="RDC41066.1"/>
    </source>
</evidence>
<keyword evidence="3" id="KW-0274">FAD</keyword>
<organism evidence="6 9">
    <name type="scientific">Eggerthella lenta</name>
    <name type="common">Eubacterium lentum</name>
    <dbReference type="NCBI Taxonomy" id="84112"/>
    <lineage>
        <taxon>Bacteria</taxon>
        <taxon>Bacillati</taxon>
        <taxon>Actinomycetota</taxon>
        <taxon>Coriobacteriia</taxon>
        <taxon>Eggerthellales</taxon>
        <taxon>Eggerthellaceae</taxon>
        <taxon>Eggerthella</taxon>
    </lineage>
</organism>
<evidence type="ECO:0000313" key="7">
    <source>
        <dbReference type="EMBL" id="RDB86986.1"/>
    </source>
</evidence>
<evidence type="ECO:0000256" key="4">
    <source>
        <dbReference type="ARBA" id="ARBA00023002"/>
    </source>
</evidence>
<dbReference type="PROSITE" id="PS51318">
    <property type="entry name" value="TAT"/>
    <property type="match status" value="1"/>
</dbReference>
<keyword evidence="2" id="KW-0285">Flavoprotein</keyword>
<accession>A0A369MRW2</accession>
<evidence type="ECO:0000313" key="10">
    <source>
        <dbReference type="Proteomes" id="UP000253857"/>
    </source>
</evidence>
<dbReference type="EMBL" id="PPTY01000006">
    <property type="protein sequence ID" value="RDB86986.1"/>
    <property type="molecule type" value="Genomic_DNA"/>
</dbReference>
<evidence type="ECO:0000256" key="3">
    <source>
        <dbReference type="ARBA" id="ARBA00022827"/>
    </source>
</evidence>
<dbReference type="InterPro" id="IPR050315">
    <property type="entry name" value="FAD-oxidoreductase_2"/>
</dbReference>
<dbReference type="Proteomes" id="UP000253752">
    <property type="component" value="Unassembled WGS sequence"/>
</dbReference>
<dbReference type="InterPro" id="IPR027477">
    <property type="entry name" value="Succ_DH/fumarate_Rdtase_cat_sf"/>
</dbReference>
<comment type="cofactor">
    <cofactor evidence="1">
        <name>FAD</name>
        <dbReference type="ChEBI" id="CHEBI:57692"/>
    </cofactor>
</comment>
<dbReference type="SUPFAM" id="SSF56425">
    <property type="entry name" value="Succinate dehydrogenase/fumarate reductase flavoprotein, catalytic domain"/>
    <property type="match status" value="1"/>
</dbReference>
<evidence type="ECO:0000313" key="11">
    <source>
        <dbReference type="Proteomes" id="UP000253915"/>
    </source>
</evidence>
<dbReference type="PANTHER" id="PTHR43400">
    <property type="entry name" value="FUMARATE REDUCTASE"/>
    <property type="match status" value="1"/>
</dbReference>
<sequence>MRLSLPESEGIMELDRRSFLKGAAITGGAAALFGVAGCGPVATEAVDSNGEARSEADPILPLDPPASWDREVDLVVVGTGGGGLAATTLAAESGSSVIAVEKEGTVGGATRHALGYVIFAGGSKLQNELGAAWPGPEFDPVASVNELGPYYQYSLNVPMYANVLVAGAECIDWMMEHKDVPLVGVPRVYFDKEVAEGRQNAVLGMNGTVNAMEAAALAAGAEIMLNTKCETLVVEDGVVVGIMAKDADGNEIYAKGAKGVVLCGGGFGMNRDLLKRYIPSCYEQALQGGPMPFHTGDTFRMGLGAGADYAGLNSFSCWEGGLDEYYGDGDGSYWHYFWNGPRQLLTNPWLMLDKQCNRAPYFGGYDFQEEYINQGFSNGEVTNASAWMSLVGHGAYAVLDDNYEETLKIICNKKATDKSRVPIEKDGTLIENNLVSDDWRQEVLDAIDRGAIKKADTLEELAEKVGLDPDRFVAAVKRWNEVCETGEDTDLAVPYNSEWLVPLKKPPYYCAKIGAMIGKTLCGLRVDENMHVLDADGNQIPGLYANFLTAGGIAGENSYGSQWTNTSLMGANGLSWCSGYLAAKSALAGK</sequence>
<dbReference type="Pfam" id="PF10518">
    <property type="entry name" value="TAT_signal"/>
    <property type="match status" value="1"/>
</dbReference>
<dbReference type="GO" id="GO:0008202">
    <property type="term" value="P:steroid metabolic process"/>
    <property type="evidence" value="ECO:0007669"/>
    <property type="project" value="UniProtKB-ARBA"/>
</dbReference>
<dbReference type="EMBL" id="PPUQ01000002">
    <property type="protein sequence ID" value="RDC41066.1"/>
    <property type="molecule type" value="Genomic_DNA"/>
</dbReference>
<feature type="domain" description="FAD-dependent oxidoreductase 2 FAD-binding" evidence="5">
    <location>
        <begin position="73"/>
        <end position="545"/>
    </location>
</feature>
<dbReference type="Gene3D" id="3.50.50.60">
    <property type="entry name" value="FAD/NAD(P)-binding domain"/>
    <property type="match status" value="2"/>
</dbReference>
<dbReference type="InterPro" id="IPR019546">
    <property type="entry name" value="TAT_signal_bac_arc"/>
</dbReference>
<dbReference type="EMBL" id="PPTX01000008">
    <property type="protein sequence ID" value="RDB80063.1"/>
    <property type="molecule type" value="Genomic_DNA"/>
</dbReference>
<dbReference type="Gene3D" id="3.90.700.10">
    <property type="entry name" value="Succinate dehydrogenase/fumarate reductase flavoprotein, catalytic domain"/>
    <property type="match status" value="1"/>
</dbReference>
<dbReference type="SUPFAM" id="SSF51905">
    <property type="entry name" value="FAD/NAD(P)-binding domain"/>
    <property type="match status" value="1"/>
</dbReference>
<proteinExistence type="predicted"/>
<dbReference type="InterPro" id="IPR036188">
    <property type="entry name" value="FAD/NAD-bd_sf"/>
</dbReference>
<dbReference type="GO" id="GO:0033765">
    <property type="term" value="F:steroid dehydrogenase activity, acting on the CH-CH group of donors"/>
    <property type="evidence" value="ECO:0007669"/>
    <property type="project" value="UniProtKB-ARBA"/>
</dbReference>
<evidence type="ECO:0000259" key="5">
    <source>
        <dbReference type="Pfam" id="PF00890"/>
    </source>
</evidence>
<evidence type="ECO:0000313" key="9">
    <source>
        <dbReference type="Proteomes" id="UP000253752"/>
    </source>
</evidence>
<dbReference type="NCBIfam" id="TIGR01409">
    <property type="entry name" value="TAT_signal_seq"/>
    <property type="match status" value="1"/>
</dbReference>
<dbReference type="Proteomes" id="UP000253857">
    <property type="component" value="Unassembled WGS sequence"/>
</dbReference>
<reference evidence="9 10" key="1">
    <citation type="journal article" date="2018" name="Elife">
        <title>Discovery and characterization of a prevalent human gut bacterial enzyme sufficient for the inactivation of a family of plant toxins.</title>
        <authorList>
            <person name="Koppel N."/>
            <person name="Bisanz J.E."/>
            <person name="Pandelia M.E."/>
            <person name="Turnbaugh P.J."/>
            <person name="Balskus E.P."/>
        </authorList>
    </citation>
    <scope>NUCLEOTIDE SEQUENCE [LARGE SCALE GENOMIC DNA]</scope>
    <source>
        <strain evidence="8 11">16A</strain>
        <strain evidence="7 10">FAA1-1-60AUCSF</strain>
        <strain evidence="6 9">MR1 #12</strain>
    </source>
</reference>
<dbReference type="Pfam" id="PF00890">
    <property type="entry name" value="FAD_binding_2"/>
    <property type="match status" value="1"/>
</dbReference>
<dbReference type="Proteomes" id="UP000253915">
    <property type="component" value="Unassembled WGS sequence"/>
</dbReference>
<dbReference type="InterPro" id="IPR006311">
    <property type="entry name" value="TAT_signal"/>
</dbReference>
<name>A0A369MRW2_EGGLN</name>
<dbReference type="PANTHER" id="PTHR43400:SF10">
    <property type="entry name" value="3-OXOSTEROID 1-DEHYDROGENASE"/>
    <property type="match status" value="1"/>
</dbReference>
<evidence type="ECO:0000313" key="6">
    <source>
        <dbReference type="EMBL" id="RDB80063.1"/>
    </source>
</evidence>
<dbReference type="InterPro" id="IPR003953">
    <property type="entry name" value="FAD-dep_OxRdtase_2_FAD-bd"/>
</dbReference>
<gene>
    <name evidence="8" type="ORF">C1853_02930</name>
    <name evidence="7" type="ORF">C1871_05430</name>
    <name evidence="6" type="ORF">C1872_06620</name>
</gene>
<dbReference type="AlphaFoldDB" id="A0A369MRW2"/>
<comment type="caution">
    <text evidence="6">The sequence shown here is derived from an EMBL/GenBank/DDBJ whole genome shotgun (WGS) entry which is preliminary data.</text>
</comment>